<sequence length="137" mass="15461">MNRFFVLVFVFLFTTLSCSNDDDTSSDPDVNIPDLSGSWNMVNVTGGFVGINHDFSNGIIIWNFNETNKTITITNNNTDDSVEDLLPTGTYDYSLVSIQGNQELILDGVNRGNFEVTASELIIEQQIRDGFRYTFRR</sequence>
<keyword evidence="3" id="KW-1185">Reference proteome</keyword>
<dbReference type="PROSITE" id="PS51257">
    <property type="entry name" value="PROKAR_LIPOPROTEIN"/>
    <property type="match status" value="1"/>
</dbReference>
<name>A0ABW5AQQ1_9FLAO</name>
<dbReference type="EMBL" id="JBHUHY010000002">
    <property type="protein sequence ID" value="MFD2185309.1"/>
    <property type="molecule type" value="Genomic_DNA"/>
</dbReference>
<reference evidence="3" key="1">
    <citation type="journal article" date="2019" name="Int. J. Syst. Evol. Microbiol.">
        <title>The Global Catalogue of Microorganisms (GCM) 10K type strain sequencing project: providing services to taxonomists for standard genome sequencing and annotation.</title>
        <authorList>
            <consortium name="The Broad Institute Genomics Platform"/>
            <consortium name="The Broad Institute Genome Sequencing Center for Infectious Disease"/>
            <person name="Wu L."/>
            <person name="Ma J."/>
        </authorList>
    </citation>
    <scope>NUCLEOTIDE SEQUENCE [LARGE SCALE GENOMIC DNA]</scope>
    <source>
        <strain evidence="3">DT92</strain>
    </source>
</reference>
<gene>
    <name evidence="2" type="ORF">ACFSJT_00775</name>
</gene>
<keyword evidence="1" id="KW-0732">Signal</keyword>
<feature type="signal peptide" evidence="1">
    <location>
        <begin position="1"/>
        <end position="19"/>
    </location>
</feature>
<accession>A0ABW5AQQ1</accession>
<feature type="chain" id="PRO_5046991304" description="Lipocalin-like domain-containing protein" evidence="1">
    <location>
        <begin position="20"/>
        <end position="137"/>
    </location>
</feature>
<evidence type="ECO:0000313" key="2">
    <source>
        <dbReference type="EMBL" id="MFD2185309.1"/>
    </source>
</evidence>
<organism evidence="2 3">
    <name type="scientific">Aquimarina celericrescens</name>
    <dbReference type="NCBI Taxonomy" id="1964542"/>
    <lineage>
        <taxon>Bacteria</taxon>
        <taxon>Pseudomonadati</taxon>
        <taxon>Bacteroidota</taxon>
        <taxon>Flavobacteriia</taxon>
        <taxon>Flavobacteriales</taxon>
        <taxon>Flavobacteriaceae</taxon>
        <taxon>Aquimarina</taxon>
    </lineage>
</organism>
<comment type="caution">
    <text evidence="2">The sequence shown here is derived from an EMBL/GenBank/DDBJ whole genome shotgun (WGS) entry which is preliminary data.</text>
</comment>
<evidence type="ECO:0000256" key="1">
    <source>
        <dbReference type="SAM" id="SignalP"/>
    </source>
</evidence>
<protein>
    <recommendedName>
        <fullName evidence="4">Lipocalin-like domain-containing protein</fullName>
    </recommendedName>
</protein>
<dbReference type="RefSeq" id="WP_378318273.1">
    <property type="nucleotide sequence ID" value="NZ_JBHUHY010000002.1"/>
</dbReference>
<dbReference type="Proteomes" id="UP001597344">
    <property type="component" value="Unassembled WGS sequence"/>
</dbReference>
<evidence type="ECO:0000313" key="3">
    <source>
        <dbReference type="Proteomes" id="UP001597344"/>
    </source>
</evidence>
<proteinExistence type="predicted"/>
<evidence type="ECO:0008006" key="4">
    <source>
        <dbReference type="Google" id="ProtNLM"/>
    </source>
</evidence>